<dbReference type="InParanoid" id="A0A6P9AB72"/>
<dbReference type="SUPFAM" id="SSF46938">
    <property type="entry name" value="CRAL/TRIO N-terminal domain"/>
    <property type="match status" value="1"/>
</dbReference>
<dbReference type="GO" id="GO:1902936">
    <property type="term" value="F:phosphatidylinositol bisphosphate binding"/>
    <property type="evidence" value="ECO:0007669"/>
    <property type="project" value="TreeGrafter"/>
</dbReference>
<protein>
    <submittedName>
        <fullName evidence="3">Alpha-tocopherol transfer protein-like</fullName>
    </submittedName>
</protein>
<evidence type="ECO:0000313" key="2">
    <source>
        <dbReference type="Proteomes" id="UP000515158"/>
    </source>
</evidence>
<dbReference type="Proteomes" id="UP000515158">
    <property type="component" value="Unplaced"/>
</dbReference>
<feature type="domain" description="CRAL-TRIO" evidence="1">
    <location>
        <begin position="96"/>
        <end position="259"/>
    </location>
</feature>
<proteinExistence type="predicted"/>
<dbReference type="KEGG" id="tpal:117653222"/>
<dbReference type="CDD" id="cd00170">
    <property type="entry name" value="SEC14"/>
    <property type="match status" value="1"/>
</dbReference>
<dbReference type="SMART" id="SM01100">
    <property type="entry name" value="CRAL_TRIO_N"/>
    <property type="match status" value="1"/>
</dbReference>
<dbReference type="Gene3D" id="3.40.525.10">
    <property type="entry name" value="CRAL-TRIO lipid binding domain"/>
    <property type="match status" value="1"/>
</dbReference>
<organism evidence="3">
    <name type="scientific">Thrips palmi</name>
    <name type="common">Melon thrips</name>
    <dbReference type="NCBI Taxonomy" id="161013"/>
    <lineage>
        <taxon>Eukaryota</taxon>
        <taxon>Metazoa</taxon>
        <taxon>Ecdysozoa</taxon>
        <taxon>Arthropoda</taxon>
        <taxon>Hexapoda</taxon>
        <taxon>Insecta</taxon>
        <taxon>Pterygota</taxon>
        <taxon>Neoptera</taxon>
        <taxon>Paraneoptera</taxon>
        <taxon>Thysanoptera</taxon>
        <taxon>Terebrantia</taxon>
        <taxon>Thripoidea</taxon>
        <taxon>Thripidae</taxon>
        <taxon>Thrips</taxon>
    </lineage>
</organism>
<evidence type="ECO:0000313" key="3">
    <source>
        <dbReference type="RefSeq" id="XP_034254634.1"/>
    </source>
</evidence>
<gene>
    <name evidence="3" type="primary">LOC117653222</name>
</gene>
<reference evidence="3" key="1">
    <citation type="submission" date="2025-08" db="UniProtKB">
        <authorList>
            <consortium name="RefSeq"/>
        </authorList>
    </citation>
    <scope>IDENTIFICATION</scope>
    <source>
        <tissue evidence="3">Total insect</tissue>
    </source>
</reference>
<dbReference type="PRINTS" id="PR00180">
    <property type="entry name" value="CRETINALDHBP"/>
</dbReference>
<dbReference type="GO" id="GO:0016020">
    <property type="term" value="C:membrane"/>
    <property type="evidence" value="ECO:0007669"/>
    <property type="project" value="TreeGrafter"/>
</dbReference>
<keyword evidence="2" id="KW-1185">Reference proteome</keyword>
<evidence type="ECO:0000259" key="1">
    <source>
        <dbReference type="PROSITE" id="PS50191"/>
    </source>
</evidence>
<dbReference type="PANTHER" id="PTHR10174">
    <property type="entry name" value="ALPHA-TOCOPHEROL TRANSFER PROTEIN-RELATED"/>
    <property type="match status" value="1"/>
</dbReference>
<dbReference type="SUPFAM" id="SSF52087">
    <property type="entry name" value="CRAL/TRIO domain"/>
    <property type="match status" value="1"/>
</dbReference>
<dbReference type="PROSITE" id="PS50191">
    <property type="entry name" value="CRAL_TRIO"/>
    <property type="match status" value="1"/>
</dbReference>
<dbReference type="InterPro" id="IPR036273">
    <property type="entry name" value="CRAL/TRIO_N_dom_sf"/>
</dbReference>
<dbReference type="RefSeq" id="XP_034254634.1">
    <property type="nucleotide sequence ID" value="XM_034398743.1"/>
</dbReference>
<dbReference type="GeneID" id="117653222"/>
<dbReference type="SMART" id="SM00516">
    <property type="entry name" value="SEC14"/>
    <property type="match status" value="1"/>
</dbReference>
<dbReference type="PANTHER" id="PTHR10174:SF208">
    <property type="entry name" value="CRAL-TRIO DOMAIN-CONTAINING PROTEIN DDB_G0278031"/>
    <property type="match status" value="1"/>
</dbReference>
<dbReference type="InterPro" id="IPR011074">
    <property type="entry name" value="CRAL/TRIO_N_dom"/>
</dbReference>
<dbReference type="AlphaFoldDB" id="A0A6P9AB72"/>
<name>A0A6P9AB72_THRPL</name>
<sequence>MTTAPNATDTTLSEEGRQIALEELRETEQTRTQALAAMREWVDQNAAIIRCRTDDNFLLRFLRPKKFSLPIVQEAMTRYLVLRQALPPFRRLDCEDPAVAALIDKGYVFPSPRRDHKGRRVIIYRPGVFDPHQQTNEDMCRIHAMAIEVLLENEEDQVRGFVHFADGAGVTLPFLTLFTPREAVRIVKNGERTVPMRHKEVYGINVPSSLKMALDWGLGLISEKIRSRIKIFTSLESCLEHIDRKLLPKEYGGDIPMDEMIALWKEELRALRPKIMSHDQMEVNLDMFTEQARSGAISALRTGNMLVSTHKQDGKTDIKGLSGSFRKLEVD</sequence>
<dbReference type="InterPro" id="IPR036865">
    <property type="entry name" value="CRAL-TRIO_dom_sf"/>
</dbReference>
<dbReference type="Pfam" id="PF00650">
    <property type="entry name" value="CRAL_TRIO"/>
    <property type="match status" value="1"/>
</dbReference>
<dbReference type="InterPro" id="IPR001251">
    <property type="entry name" value="CRAL-TRIO_dom"/>
</dbReference>
<dbReference type="Gene3D" id="1.10.8.20">
    <property type="entry name" value="N-terminal domain of phosphatidylinositol transfer protein sec14p"/>
    <property type="match status" value="1"/>
</dbReference>
<dbReference type="OrthoDB" id="1434354at2759"/>
<accession>A0A6P9AB72</accession>